<sequence>MKKISILVILLLGLVLIMREQASLFLFGKAIESRMATSLQAPDLVDGLHVGFCGAGSPLPDPDRSAPCTIVIAGEDMFLFDVGSSHNIGAMGFITGMLDSVFLTHFHSDHIGDLGEVMLQRWVAGNHRSPLPVYGPAGVTRVVDGFNMAYGLDSDYRTAHHGDAIVPTSGKGGTARRIDVSGDELVTVTEKEDLRISAFLVDHAPVLPAIGYRIEYKDRSIVISGDTIRSDNLIRYASGVDLLVHEGLSMELVELAEEKAKLVGQKTMEKIFFDIRDYHTSPEDVAKLADEAGVRYLAFNHIVPMLPLPGMKKIFLGNARQYFDGPIHVGSDGDFFSLPAGSDDIRKDNRL</sequence>
<dbReference type="InterPro" id="IPR001279">
    <property type="entry name" value="Metallo-B-lactamas"/>
</dbReference>
<dbReference type="STRING" id="1397666.RS24_01167"/>
<dbReference type="OrthoDB" id="9803916at2"/>
<dbReference type="Pfam" id="PF12706">
    <property type="entry name" value="Lactamase_B_2"/>
    <property type="match status" value="1"/>
</dbReference>
<keyword evidence="4" id="KW-1185">Reference proteome</keyword>
<proteinExistence type="predicted"/>
<dbReference type="AlphaFoldDB" id="U2W9A9"/>
<dbReference type="GO" id="GO:0042781">
    <property type="term" value="F:3'-tRNA processing endoribonuclease activity"/>
    <property type="evidence" value="ECO:0007669"/>
    <property type="project" value="TreeGrafter"/>
</dbReference>
<dbReference type="EMBL" id="AWXE01000004">
    <property type="protein sequence ID" value="ERL46174.1"/>
    <property type="molecule type" value="Genomic_DNA"/>
</dbReference>
<dbReference type="RefSeq" id="WP_021777153.1">
    <property type="nucleotide sequence ID" value="NZ_AWXE01000004.1"/>
</dbReference>
<dbReference type="InterPro" id="IPR044094">
    <property type="entry name" value="AtsA-like_MBL-fold"/>
</dbReference>
<name>U2W9A9_9PROT</name>
<reference evidence="3 4" key="1">
    <citation type="journal article" date="2014" name="FEMS Microbiol. Ecol.">
        <title>Genomic differentiation among two strains of the PS1 clade isolated from geographically separated marine habitats.</title>
        <authorList>
            <person name="Jimenez-Infante F."/>
            <person name="Ngugi D.K."/>
            <person name="Alam I."/>
            <person name="Rashid M."/>
            <person name="Baalawi W."/>
            <person name="Kamau A.A."/>
            <person name="Bajic V.B."/>
            <person name="Stingl U."/>
        </authorList>
    </citation>
    <scope>NUCLEOTIDE SEQUENCE [LARGE SCALE GENOMIC DNA]</scope>
    <source>
        <strain evidence="3 4">RS24</strain>
    </source>
</reference>
<dbReference type="CDD" id="cd07719">
    <property type="entry name" value="arylsulfatase_AtsA-like_MBL-fold"/>
    <property type="match status" value="1"/>
</dbReference>
<dbReference type="SUPFAM" id="SSF56281">
    <property type="entry name" value="Metallo-hydrolase/oxidoreductase"/>
    <property type="match status" value="1"/>
</dbReference>
<dbReference type="PANTHER" id="PTHR46018">
    <property type="entry name" value="ZINC PHOSPHODIESTERASE ELAC PROTEIN 1"/>
    <property type="match status" value="1"/>
</dbReference>
<accession>U2W9A9</accession>
<dbReference type="eggNOG" id="COG1234">
    <property type="taxonomic scope" value="Bacteria"/>
</dbReference>
<keyword evidence="1" id="KW-0378">Hydrolase</keyword>
<dbReference type="SMART" id="SM00849">
    <property type="entry name" value="Lactamase_B"/>
    <property type="match status" value="1"/>
</dbReference>
<evidence type="ECO:0000313" key="3">
    <source>
        <dbReference type="EMBL" id="ERL46174.1"/>
    </source>
</evidence>
<dbReference type="InterPro" id="IPR036866">
    <property type="entry name" value="RibonucZ/Hydroxyglut_hydro"/>
</dbReference>
<evidence type="ECO:0000259" key="2">
    <source>
        <dbReference type="SMART" id="SM00849"/>
    </source>
</evidence>
<feature type="domain" description="Metallo-beta-lactamase" evidence="2">
    <location>
        <begin position="65"/>
        <end position="266"/>
    </location>
</feature>
<evidence type="ECO:0000256" key="1">
    <source>
        <dbReference type="ARBA" id="ARBA00022801"/>
    </source>
</evidence>
<protein>
    <submittedName>
        <fullName evidence="3">TolR protein</fullName>
    </submittedName>
</protein>
<dbReference type="Proteomes" id="UP000016762">
    <property type="component" value="Unassembled WGS sequence"/>
</dbReference>
<organism evidence="3 4">
    <name type="scientific">Candidatus Micropelagius thuwalensis</name>
    <dbReference type="NCBI Taxonomy" id="1397666"/>
    <lineage>
        <taxon>Bacteria</taxon>
        <taxon>Pseudomonadati</taxon>
        <taxon>Pseudomonadota</taxon>
        <taxon>Alphaproteobacteria</taxon>
        <taxon>PS1 clade</taxon>
        <taxon>Candidatus Micropelagius</taxon>
    </lineage>
</organism>
<dbReference type="PANTHER" id="PTHR46018:SF2">
    <property type="entry name" value="ZINC PHOSPHODIESTERASE ELAC PROTEIN 1"/>
    <property type="match status" value="1"/>
</dbReference>
<gene>
    <name evidence="3" type="primary">tolR</name>
    <name evidence="3" type="ORF">RS24_01167</name>
</gene>
<dbReference type="Gene3D" id="3.60.15.10">
    <property type="entry name" value="Ribonuclease Z/Hydroxyacylglutathione hydrolase-like"/>
    <property type="match status" value="1"/>
</dbReference>
<evidence type="ECO:0000313" key="4">
    <source>
        <dbReference type="Proteomes" id="UP000016762"/>
    </source>
</evidence>
<comment type="caution">
    <text evidence="3">The sequence shown here is derived from an EMBL/GenBank/DDBJ whole genome shotgun (WGS) entry which is preliminary data.</text>
</comment>